<feature type="transmembrane region" description="Helical" evidence="7">
    <location>
        <begin position="83"/>
        <end position="102"/>
    </location>
</feature>
<feature type="transmembrane region" description="Helical" evidence="7">
    <location>
        <begin position="141"/>
        <end position="161"/>
    </location>
</feature>
<dbReference type="Pfam" id="PF07690">
    <property type="entry name" value="MFS_1"/>
    <property type="match status" value="1"/>
</dbReference>
<keyword evidence="3" id="KW-1003">Cell membrane</keyword>
<sequence>MADVIPTPKATRRDWIGLGVLSIACLLYSMDLTVLNIAIPHLTADLKPTAAQLLWIVDIYGFLVAGSLVTMGTLGDRIGRRKVLLVGAAAFGAISVFAAFATTPNMLILARGLMGISAAALAPSTLSLIRNMFLDDRERTIAIGLWIASFSAGGAIGPLVGGLLLEHFWWGSVLLLNAPVMLVLLMLGPVLLPEFKDPNAGRLDILSAAMSVVAVLSVIWGLKHVAVYGPGVLAFTALVVGLFVGALFVRRQLRLPEPLIDLSLFRIPAIGASLTVNILGLFAIFGIFLVITQYFQLVLGMGPLEAGIWMAPSGVAFALGSLITPWLTARFRPCQIIAGGFLSAALGFVLMAGVGTGQGWFMLAGLIAMSVGFSPIATITTDLVMASVEPERAGAASAISETSFEFGGALGIAVLGSLFSAAYRTLMDGIQIPGVGAEQLAYAQDTLGGALSVAAEAPSASTAQLADLARDAFVQSLVMTSAICAVIALATALFALRALRGPHDRSPADRPVHA</sequence>
<dbReference type="CDD" id="cd17321">
    <property type="entry name" value="MFS_MMR_MDR_like"/>
    <property type="match status" value="1"/>
</dbReference>
<feature type="transmembrane region" description="Helical" evidence="7">
    <location>
        <begin position="307"/>
        <end position="329"/>
    </location>
</feature>
<dbReference type="PROSITE" id="PS50850">
    <property type="entry name" value="MFS"/>
    <property type="match status" value="1"/>
</dbReference>
<evidence type="ECO:0000256" key="5">
    <source>
        <dbReference type="ARBA" id="ARBA00022989"/>
    </source>
</evidence>
<dbReference type="RefSeq" id="WP_114957611.1">
    <property type="nucleotide sequence ID" value="NZ_JBHSJF010000006.1"/>
</dbReference>
<accession>A0ABV9Z1W2</accession>
<dbReference type="SUPFAM" id="SSF103473">
    <property type="entry name" value="MFS general substrate transporter"/>
    <property type="match status" value="1"/>
</dbReference>
<feature type="transmembrane region" description="Helical" evidence="7">
    <location>
        <begin position="167"/>
        <end position="191"/>
    </location>
</feature>
<reference evidence="10" key="1">
    <citation type="journal article" date="2019" name="Int. J. Syst. Evol. Microbiol.">
        <title>The Global Catalogue of Microorganisms (GCM) 10K type strain sequencing project: providing services to taxonomists for standard genome sequencing and annotation.</title>
        <authorList>
            <consortium name="The Broad Institute Genomics Platform"/>
            <consortium name="The Broad Institute Genome Sequencing Center for Infectious Disease"/>
            <person name="Wu L."/>
            <person name="Ma J."/>
        </authorList>
    </citation>
    <scope>NUCLEOTIDE SEQUENCE [LARGE SCALE GENOMIC DNA]</scope>
    <source>
        <strain evidence="10">CGMCC 1.16444</strain>
    </source>
</reference>
<feature type="transmembrane region" description="Helical" evidence="7">
    <location>
        <begin position="406"/>
        <end position="423"/>
    </location>
</feature>
<gene>
    <name evidence="9" type="ORF">ACFPFW_08840</name>
</gene>
<comment type="caution">
    <text evidence="9">The sequence shown here is derived from an EMBL/GenBank/DDBJ whole genome shotgun (WGS) entry which is preliminary data.</text>
</comment>
<feature type="transmembrane region" description="Helical" evidence="7">
    <location>
        <begin position="360"/>
        <end position="385"/>
    </location>
</feature>
<proteinExistence type="predicted"/>
<organism evidence="9 10">
    <name type="scientific">Flaviflagellibacter deserti</name>
    <dbReference type="NCBI Taxonomy" id="2267266"/>
    <lineage>
        <taxon>Bacteria</taxon>
        <taxon>Pseudomonadati</taxon>
        <taxon>Pseudomonadota</taxon>
        <taxon>Alphaproteobacteria</taxon>
        <taxon>Hyphomicrobiales</taxon>
        <taxon>Flaviflagellibacter</taxon>
    </lineage>
</organism>
<dbReference type="PANTHER" id="PTHR42718">
    <property type="entry name" value="MAJOR FACILITATOR SUPERFAMILY MULTIDRUG TRANSPORTER MFSC"/>
    <property type="match status" value="1"/>
</dbReference>
<feature type="transmembrane region" description="Helical" evidence="7">
    <location>
        <begin position="472"/>
        <end position="496"/>
    </location>
</feature>
<feature type="transmembrane region" description="Helical" evidence="7">
    <location>
        <begin position="270"/>
        <end position="295"/>
    </location>
</feature>
<evidence type="ECO:0000256" key="7">
    <source>
        <dbReference type="SAM" id="Phobius"/>
    </source>
</evidence>
<feature type="transmembrane region" description="Helical" evidence="7">
    <location>
        <begin position="15"/>
        <end position="39"/>
    </location>
</feature>
<feature type="transmembrane region" description="Helical" evidence="7">
    <location>
        <begin position="51"/>
        <end position="71"/>
    </location>
</feature>
<keyword evidence="10" id="KW-1185">Reference proteome</keyword>
<keyword evidence="2" id="KW-0813">Transport</keyword>
<keyword evidence="5 7" id="KW-1133">Transmembrane helix</keyword>
<evidence type="ECO:0000256" key="6">
    <source>
        <dbReference type="ARBA" id="ARBA00023136"/>
    </source>
</evidence>
<comment type="subcellular location">
    <subcellularLocation>
        <location evidence="1">Cell membrane</location>
        <topology evidence="1">Multi-pass membrane protein</topology>
    </subcellularLocation>
</comment>
<evidence type="ECO:0000256" key="3">
    <source>
        <dbReference type="ARBA" id="ARBA00022475"/>
    </source>
</evidence>
<feature type="transmembrane region" description="Helical" evidence="7">
    <location>
        <begin position="203"/>
        <end position="222"/>
    </location>
</feature>
<dbReference type="Gene3D" id="1.20.1720.10">
    <property type="entry name" value="Multidrug resistance protein D"/>
    <property type="match status" value="1"/>
</dbReference>
<evidence type="ECO:0000256" key="4">
    <source>
        <dbReference type="ARBA" id="ARBA00022692"/>
    </source>
</evidence>
<dbReference type="InterPro" id="IPR036259">
    <property type="entry name" value="MFS_trans_sf"/>
</dbReference>
<dbReference type="EMBL" id="JBHSJF010000006">
    <property type="protein sequence ID" value="MFC5068121.1"/>
    <property type="molecule type" value="Genomic_DNA"/>
</dbReference>
<protein>
    <submittedName>
        <fullName evidence="9">MFS transporter</fullName>
    </submittedName>
</protein>
<evidence type="ECO:0000259" key="8">
    <source>
        <dbReference type="PROSITE" id="PS50850"/>
    </source>
</evidence>
<keyword evidence="4 7" id="KW-0812">Transmembrane</keyword>
<keyword evidence="6 7" id="KW-0472">Membrane</keyword>
<dbReference type="InterPro" id="IPR011701">
    <property type="entry name" value="MFS"/>
</dbReference>
<evidence type="ECO:0000313" key="9">
    <source>
        <dbReference type="EMBL" id="MFC5068121.1"/>
    </source>
</evidence>
<dbReference type="PRINTS" id="PR01036">
    <property type="entry name" value="TCRTETB"/>
</dbReference>
<feature type="transmembrane region" description="Helical" evidence="7">
    <location>
        <begin position="336"/>
        <end position="354"/>
    </location>
</feature>
<feature type="transmembrane region" description="Helical" evidence="7">
    <location>
        <begin position="228"/>
        <end position="249"/>
    </location>
</feature>
<dbReference type="InterPro" id="IPR020846">
    <property type="entry name" value="MFS_dom"/>
</dbReference>
<dbReference type="Gene3D" id="1.20.1250.20">
    <property type="entry name" value="MFS general substrate transporter like domains"/>
    <property type="match status" value="1"/>
</dbReference>
<feature type="domain" description="Major facilitator superfamily (MFS) profile" evidence="8">
    <location>
        <begin position="17"/>
        <end position="500"/>
    </location>
</feature>
<name>A0ABV9Z1W2_9HYPH</name>
<dbReference type="PANTHER" id="PTHR42718:SF47">
    <property type="entry name" value="METHYL VIOLOGEN RESISTANCE PROTEIN SMVA"/>
    <property type="match status" value="1"/>
</dbReference>
<evidence type="ECO:0000256" key="1">
    <source>
        <dbReference type="ARBA" id="ARBA00004651"/>
    </source>
</evidence>
<dbReference type="Proteomes" id="UP001595796">
    <property type="component" value="Unassembled WGS sequence"/>
</dbReference>
<evidence type="ECO:0000313" key="10">
    <source>
        <dbReference type="Proteomes" id="UP001595796"/>
    </source>
</evidence>
<feature type="transmembrane region" description="Helical" evidence="7">
    <location>
        <begin position="108"/>
        <end position="129"/>
    </location>
</feature>
<evidence type="ECO:0000256" key="2">
    <source>
        <dbReference type="ARBA" id="ARBA00022448"/>
    </source>
</evidence>